<feature type="transmembrane region" description="Helical" evidence="1">
    <location>
        <begin position="59"/>
        <end position="85"/>
    </location>
</feature>
<feature type="transmembrane region" description="Helical" evidence="1">
    <location>
        <begin position="323"/>
        <end position="344"/>
    </location>
</feature>
<feature type="transmembrane region" description="Helical" evidence="1">
    <location>
        <begin position="228"/>
        <end position="248"/>
    </location>
</feature>
<evidence type="ECO:0000313" key="2">
    <source>
        <dbReference type="EMBL" id="MFD2659864.1"/>
    </source>
</evidence>
<evidence type="ECO:0000256" key="1">
    <source>
        <dbReference type="SAM" id="Phobius"/>
    </source>
</evidence>
<dbReference type="RefSeq" id="WP_379270543.1">
    <property type="nucleotide sequence ID" value="NZ_JBHUMY010000006.1"/>
</dbReference>
<dbReference type="EMBL" id="JBHUMY010000006">
    <property type="protein sequence ID" value="MFD2659864.1"/>
    <property type="molecule type" value="Genomic_DNA"/>
</dbReference>
<evidence type="ECO:0000313" key="3">
    <source>
        <dbReference type="Proteomes" id="UP001597493"/>
    </source>
</evidence>
<dbReference type="PANTHER" id="PTHR43471">
    <property type="entry name" value="ABC TRANSPORTER PERMEASE"/>
    <property type="match status" value="1"/>
</dbReference>
<keyword evidence="1" id="KW-0472">Membrane</keyword>
<accession>A0ABW5QU84</accession>
<dbReference type="Pfam" id="PF12679">
    <property type="entry name" value="ABC2_membrane_2"/>
    <property type="match status" value="1"/>
</dbReference>
<feature type="transmembrane region" description="Helical" evidence="1">
    <location>
        <begin position="152"/>
        <end position="183"/>
    </location>
</feature>
<reference evidence="3" key="1">
    <citation type="journal article" date="2019" name="Int. J. Syst. Evol. Microbiol.">
        <title>The Global Catalogue of Microorganisms (GCM) 10K type strain sequencing project: providing services to taxonomists for standard genome sequencing and annotation.</title>
        <authorList>
            <consortium name="The Broad Institute Genomics Platform"/>
            <consortium name="The Broad Institute Genome Sequencing Center for Infectious Disease"/>
            <person name="Wu L."/>
            <person name="Ma J."/>
        </authorList>
    </citation>
    <scope>NUCLEOTIDE SEQUENCE [LARGE SCALE GENOMIC DNA]</scope>
    <source>
        <strain evidence="3">TISTR 1827</strain>
    </source>
</reference>
<dbReference type="PANTHER" id="PTHR43471:SF14">
    <property type="entry name" value="ABC-2 TYPE TRANSPORT SYSTEM PERMEASE PROTEIN"/>
    <property type="match status" value="1"/>
</dbReference>
<sequence>MSGKTLTVNRLRGHWVAFRNASKKTPAEREPATSGKRLPSPFWIIVQKEFGDHLRSWRFTILIGIVTLACIGSIYAAVTAIQAGVKSQESDTSFLFLQMFTASDGTLPTFVTFVSYLGPLIGIALGFDAVNSERNKGTLSRLMSQPIYRDDFILAKFTASLLLITVVLFSLGFLVMGLGLFTIGYPPTPEEVMRVVLFLLVAVVYVGFWLNLSILLSIRFRQAATSALSGIALWIFFSVFYSMIIGLIDKATAPSDTSSVTAVLDHYNAMMMLNRISPAYLFSEATSTLLMPGVRSLGPLTTEQVVGAIASPLPLMQSILLSWPQLVGLLAATMICFGISYALFMRQEIRSRS</sequence>
<feature type="transmembrane region" description="Helical" evidence="1">
    <location>
        <begin position="195"/>
        <end position="216"/>
    </location>
</feature>
<gene>
    <name evidence="2" type="ORF">ACFSW5_06225</name>
</gene>
<organism evidence="2 3">
    <name type="scientific">Paenibacillus thailandensis</name>
    <dbReference type="NCBI Taxonomy" id="393250"/>
    <lineage>
        <taxon>Bacteria</taxon>
        <taxon>Bacillati</taxon>
        <taxon>Bacillota</taxon>
        <taxon>Bacilli</taxon>
        <taxon>Bacillales</taxon>
        <taxon>Paenibacillaceae</taxon>
        <taxon>Paenibacillus</taxon>
    </lineage>
</organism>
<proteinExistence type="predicted"/>
<keyword evidence="1" id="KW-0812">Transmembrane</keyword>
<keyword evidence="1" id="KW-1133">Transmembrane helix</keyword>
<name>A0ABW5QU84_9BACL</name>
<comment type="caution">
    <text evidence="2">The sequence shown here is derived from an EMBL/GenBank/DDBJ whole genome shotgun (WGS) entry which is preliminary data.</text>
</comment>
<dbReference type="Proteomes" id="UP001597493">
    <property type="component" value="Unassembled WGS sequence"/>
</dbReference>
<keyword evidence="3" id="KW-1185">Reference proteome</keyword>
<feature type="transmembrane region" description="Helical" evidence="1">
    <location>
        <begin position="105"/>
        <end position="131"/>
    </location>
</feature>
<protein>
    <submittedName>
        <fullName evidence="2">ABC transporter permease</fullName>
    </submittedName>
</protein>